<dbReference type="InterPro" id="IPR001647">
    <property type="entry name" value="HTH_TetR"/>
</dbReference>
<evidence type="ECO:0000256" key="1">
    <source>
        <dbReference type="ARBA" id="ARBA00023015"/>
    </source>
</evidence>
<dbReference type="Gene3D" id="1.10.357.10">
    <property type="entry name" value="Tetracycline Repressor, domain 2"/>
    <property type="match status" value="1"/>
</dbReference>
<keyword evidence="7" id="KW-1185">Reference proteome</keyword>
<dbReference type="InterPro" id="IPR009057">
    <property type="entry name" value="Homeodomain-like_sf"/>
</dbReference>
<evidence type="ECO:0000313" key="7">
    <source>
        <dbReference type="Proteomes" id="UP000216311"/>
    </source>
</evidence>
<dbReference type="GO" id="GO:0003700">
    <property type="term" value="F:DNA-binding transcription factor activity"/>
    <property type="evidence" value="ECO:0007669"/>
    <property type="project" value="TreeGrafter"/>
</dbReference>
<dbReference type="Proteomes" id="UP000216311">
    <property type="component" value="Unassembled WGS sequence"/>
</dbReference>
<evidence type="ECO:0000256" key="4">
    <source>
        <dbReference type="PROSITE-ProRule" id="PRU00335"/>
    </source>
</evidence>
<dbReference type="PROSITE" id="PS50977">
    <property type="entry name" value="HTH_TETR_2"/>
    <property type="match status" value="1"/>
</dbReference>
<dbReference type="EMBL" id="NMVQ01000001">
    <property type="protein sequence ID" value="OYO24974.1"/>
    <property type="molecule type" value="Genomic_DNA"/>
</dbReference>
<keyword evidence="1" id="KW-0805">Transcription regulation</keyword>
<dbReference type="InterPro" id="IPR050109">
    <property type="entry name" value="HTH-type_TetR-like_transc_reg"/>
</dbReference>
<keyword evidence="3" id="KW-0804">Transcription</keyword>
<name>A0A255HF83_9ACTN</name>
<evidence type="ECO:0000256" key="3">
    <source>
        <dbReference type="ARBA" id="ARBA00023163"/>
    </source>
</evidence>
<dbReference type="PRINTS" id="PR00455">
    <property type="entry name" value="HTHTETR"/>
</dbReference>
<organism evidence="6 7">
    <name type="scientific">Enemella dayhoffiae</name>
    <dbReference type="NCBI Taxonomy" id="2016507"/>
    <lineage>
        <taxon>Bacteria</taxon>
        <taxon>Bacillati</taxon>
        <taxon>Actinomycetota</taxon>
        <taxon>Actinomycetes</taxon>
        <taxon>Propionibacteriales</taxon>
        <taxon>Propionibacteriaceae</taxon>
        <taxon>Enemella</taxon>
    </lineage>
</organism>
<dbReference type="RefSeq" id="WP_094362181.1">
    <property type="nucleotide sequence ID" value="NZ_NMVQ01000001.1"/>
</dbReference>
<comment type="caution">
    <text evidence="6">The sequence shown here is derived from an EMBL/GenBank/DDBJ whole genome shotgun (WGS) entry which is preliminary data.</text>
</comment>
<accession>A0A255HF83</accession>
<proteinExistence type="predicted"/>
<dbReference type="Pfam" id="PF00440">
    <property type="entry name" value="TetR_N"/>
    <property type="match status" value="1"/>
</dbReference>
<gene>
    <name evidence="6" type="ORF">CGZ93_00415</name>
</gene>
<evidence type="ECO:0000313" key="6">
    <source>
        <dbReference type="EMBL" id="OYO24974.1"/>
    </source>
</evidence>
<feature type="domain" description="HTH tetR-type" evidence="5">
    <location>
        <begin position="15"/>
        <end position="75"/>
    </location>
</feature>
<evidence type="ECO:0000256" key="2">
    <source>
        <dbReference type="ARBA" id="ARBA00023125"/>
    </source>
</evidence>
<dbReference type="GO" id="GO:0000976">
    <property type="term" value="F:transcription cis-regulatory region binding"/>
    <property type="evidence" value="ECO:0007669"/>
    <property type="project" value="TreeGrafter"/>
</dbReference>
<sequence length="197" mass="20785">MTQDRPIGRREQAKAAKRGRILAAADRLFSEQGYAGTTTQQIADAADVASGTVFTYAATKAELLLMVVNHRLRDGAARGLARAERVTEPVAATMALLAPLFELAAADPDTFVLFAREVLFGAEGEHRSEAVAAVTQIGDAIGSVLPLRSGIDPTDAGRAVLSVVLFELNRIRRGASPAGRDRVAAQVALVLYGLCDA</sequence>
<dbReference type="PANTHER" id="PTHR30055:SF234">
    <property type="entry name" value="HTH-TYPE TRANSCRIPTIONAL REGULATOR BETI"/>
    <property type="match status" value="1"/>
</dbReference>
<dbReference type="SUPFAM" id="SSF46689">
    <property type="entry name" value="Homeodomain-like"/>
    <property type="match status" value="1"/>
</dbReference>
<feature type="DNA-binding region" description="H-T-H motif" evidence="4">
    <location>
        <begin position="38"/>
        <end position="57"/>
    </location>
</feature>
<dbReference type="OrthoDB" id="3403733at2"/>
<protein>
    <submittedName>
        <fullName evidence="6">TetR family transcriptional regulator</fullName>
    </submittedName>
</protein>
<dbReference type="PANTHER" id="PTHR30055">
    <property type="entry name" value="HTH-TYPE TRANSCRIPTIONAL REGULATOR RUTR"/>
    <property type="match status" value="1"/>
</dbReference>
<reference evidence="6 7" key="1">
    <citation type="submission" date="2017-07" db="EMBL/GenBank/DDBJ databases">
        <title>Draft whole genome sequences of clinical Proprionibacteriaceae strains.</title>
        <authorList>
            <person name="Bernier A.-M."/>
            <person name="Bernard K."/>
            <person name="Domingo M.-C."/>
        </authorList>
    </citation>
    <scope>NUCLEOTIDE SEQUENCE [LARGE SCALE GENOMIC DNA]</scope>
    <source>
        <strain evidence="6 7">NML 130396</strain>
    </source>
</reference>
<evidence type="ECO:0000259" key="5">
    <source>
        <dbReference type="PROSITE" id="PS50977"/>
    </source>
</evidence>
<dbReference type="AlphaFoldDB" id="A0A255HF83"/>
<keyword evidence="2 4" id="KW-0238">DNA-binding</keyword>